<dbReference type="GO" id="GO:0051539">
    <property type="term" value="F:4 iron, 4 sulfur cluster binding"/>
    <property type="evidence" value="ECO:0007669"/>
    <property type="project" value="UniProtKB-KW"/>
</dbReference>
<evidence type="ECO:0000256" key="6">
    <source>
        <dbReference type="ARBA" id="ARBA00022485"/>
    </source>
</evidence>
<dbReference type="SFLD" id="SFLDG01278">
    <property type="entry name" value="biotin_synthase_like"/>
    <property type="match status" value="1"/>
</dbReference>
<evidence type="ECO:0000256" key="4">
    <source>
        <dbReference type="ARBA" id="ARBA00011738"/>
    </source>
</evidence>
<dbReference type="Pfam" id="PF06968">
    <property type="entry name" value="BATS"/>
    <property type="match status" value="1"/>
</dbReference>
<dbReference type="PANTHER" id="PTHR22976:SF2">
    <property type="entry name" value="BIOTIN SYNTHASE, MITOCHONDRIAL"/>
    <property type="match status" value="1"/>
</dbReference>
<keyword evidence="8" id="KW-0949">S-adenosyl-L-methionine</keyword>
<dbReference type="SMART" id="SM00729">
    <property type="entry name" value="Elp3"/>
    <property type="match status" value="1"/>
</dbReference>
<dbReference type="InterPro" id="IPR010722">
    <property type="entry name" value="BATS_dom"/>
</dbReference>
<evidence type="ECO:0000256" key="1">
    <source>
        <dbReference type="ARBA" id="ARBA00001966"/>
    </source>
</evidence>
<comment type="similarity">
    <text evidence="3">Belongs to the radical SAM superfamily. Biotin synthase family.</text>
</comment>
<dbReference type="NCBIfam" id="TIGR00433">
    <property type="entry name" value="bioB"/>
    <property type="match status" value="1"/>
</dbReference>
<comment type="subunit">
    <text evidence="4">Homodimer.</text>
</comment>
<dbReference type="SMART" id="SM00876">
    <property type="entry name" value="BATS"/>
    <property type="match status" value="1"/>
</dbReference>
<keyword evidence="12" id="KW-0408">Iron</keyword>
<dbReference type="InterPro" id="IPR058240">
    <property type="entry name" value="rSAM_sf"/>
</dbReference>
<evidence type="ECO:0000256" key="5">
    <source>
        <dbReference type="ARBA" id="ARBA00012236"/>
    </source>
</evidence>
<comment type="cofactor">
    <cofactor evidence="14">
        <name>[2Fe-2S] cluster</name>
        <dbReference type="ChEBI" id="CHEBI:190135"/>
    </cofactor>
</comment>
<dbReference type="EMBL" id="CAADRN010000218">
    <property type="protein sequence ID" value="VFU15290.1"/>
    <property type="molecule type" value="Genomic_DNA"/>
</dbReference>
<dbReference type="InterPro" id="IPR006638">
    <property type="entry name" value="Elp3/MiaA/NifB-like_rSAM"/>
</dbReference>
<dbReference type="SFLD" id="SFLDS00029">
    <property type="entry name" value="Radical_SAM"/>
    <property type="match status" value="1"/>
</dbReference>
<evidence type="ECO:0000256" key="10">
    <source>
        <dbReference type="ARBA" id="ARBA00022723"/>
    </source>
</evidence>
<keyword evidence="13" id="KW-0411">Iron-sulfur</keyword>
<dbReference type="CDD" id="cd01335">
    <property type="entry name" value="Radical_SAM"/>
    <property type="match status" value="1"/>
</dbReference>
<keyword evidence="6" id="KW-0004">4Fe-4S</keyword>
<accession>A0A485M789</accession>
<dbReference type="GO" id="GO:0046872">
    <property type="term" value="F:metal ion binding"/>
    <property type="evidence" value="ECO:0007669"/>
    <property type="project" value="UniProtKB-KW"/>
</dbReference>
<feature type="domain" description="Radical SAM core" evidence="15">
    <location>
        <begin position="44"/>
        <end position="273"/>
    </location>
</feature>
<evidence type="ECO:0000256" key="11">
    <source>
        <dbReference type="ARBA" id="ARBA00022756"/>
    </source>
</evidence>
<keyword evidence="11" id="KW-0093">Biotin biosynthesis</keyword>
<dbReference type="HAMAP" id="MF_01694">
    <property type="entry name" value="BioB"/>
    <property type="match status" value="1"/>
</dbReference>
<comment type="cofactor">
    <cofactor evidence="1">
        <name>[4Fe-4S] cluster</name>
        <dbReference type="ChEBI" id="CHEBI:49883"/>
    </cofactor>
</comment>
<name>A0A485M789_9ZZZZ</name>
<keyword evidence="9" id="KW-0001">2Fe-2S</keyword>
<sequence length="323" mass="35452">MSRLKEIKNKVLDGKLISKGEALEICELPLQKLCAAANEIREFFCGNAFDLCAIINARSGKCSENCKYCAQSSFYQTVAEEYTLLGTDAIVEQAKYNEEHGILRYSMVTSGKRLSDAEVDQMCDSIRAIRKVSNIALCASFGLLDQTQFAKLKAAGVARIHNNLETSRRNFPNVCTTHTYEDKIAAIRAAQQVGLSVCSGGIMGLGETMEDRIDMVLDLREIAVRSIPVNMLNPIPGTPYANNRILAKEEMCRIVAVFRFLIPAASIRLAGGRGLLSDKGRQCFLSGANAAISGDMLTTAGISIEQDMKMLDELGYKVALWNR</sequence>
<reference evidence="16" key="1">
    <citation type="submission" date="2019-03" db="EMBL/GenBank/DDBJ databases">
        <authorList>
            <person name="Hao L."/>
        </authorList>
    </citation>
    <scope>NUCLEOTIDE SEQUENCE</scope>
</reference>
<dbReference type="EC" id="2.8.1.6" evidence="5"/>
<dbReference type="PIRSF" id="PIRSF001619">
    <property type="entry name" value="Biotin_synth"/>
    <property type="match status" value="1"/>
</dbReference>
<evidence type="ECO:0000313" key="16">
    <source>
        <dbReference type="EMBL" id="VFU15290.1"/>
    </source>
</evidence>
<proteinExistence type="inferred from homology"/>
<evidence type="ECO:0000256" key="13">
    <source>
        <dbReference type="ARBA" id="ARBA00023014"/>
    </source>
</evidence>
<dbReference type="GO" id="GO:0009102">
    <property type="term" value="P:biotin biosynthetic process"/>
    <property type="evidence" value="ECO:0007669"/>
    <property type="project" value="UniProtKB-UniPathway"/>
</dbReference>
<evidence type="ECO:0000256" key="9">
    <source>
        <dbReference type="ARBA" id="ARBA00022714"/>
    </source>
</evidence>
<dbReference type="PANTHER" id="PTHR22976">
    <property type="entry name" value="BIOTIN SYNTHASE"/>
    <property type="match status" value="1"/>
</dbReference>
<dbReference type="InterPro" id="IPR013785">
    <property type="entry name" value="Aldolase_TIM"/>
</dbReference>
<dbReference type="FunFam" id="3.20.20.70:FF:000026">
    <property type="entry name" value="Biotin synthase"/>
    <property type="match status" value="1"/>
</dbReference>
<organism evidence="16">
    <name type="scientific">anaerobic digester metagenome</name>
    <dbReference type="NCBI Taxonomy" id="1263854"/>
    <lineage>
        <taxon>unclassified sequences</taxon>
        <taxon>metagenomes</taxon>
        <taxon>ecological metagenomes</taxon>
    </lineage>
</organism>
<evidence type="ECO:0000256" key="7">
    <source>
        <dbReference type="ARBA" id="ARBA00022679"/>
    </source>
</evidence>
<keyword evidence="7 16" id="KW-0808">Transferase</keyword>
<comment type="pathway">
    <text evidence="2">Cofactor biosynthesis; biotin biosynthesis; biotin from 7,8-diaminononanoate: step 2/2.</text>
</comment>
<dbReference type="PROSITE" id="PS51918">
    <property type="entry name" value="RADICAL_SAM"/>
    <property type="match status" value="1"/>
</dbReference>
<protein>
    <recommendedName>
        <fullName evidence="5">biotin synthase</fullName>
        <ecNumber evidence="5">2.8.1.6</ecNumber>
    </recommendedName>
</protein>
<dbReference type="InterPro" id="IPR007197">
    <property type="entry name" value="rSAM"/>
</dbReference>
<dbReference type="InterPro" id="IPR002684">
    <property type="entry name" value="Biotin_synth/BioAB"/>
</dbReference>
<evidence type="ECO:0000256" key="8">
    <source>
        <dbReference type="ARBA" id="ARBA00022691"/>
    </source>
</evidence>
<evidence type="ECO:0000256" key="12">
    <source>
        <dbReference type="ARBA" id="ARBA00023004"/>
    </source>
</evidence>
<keyword evidence="10" id="KW-0479">Metal-binding</keyword>
<gene>
    <name evidence="16" type="primary">bioB</name>
    <name evidence="16" type="ORF">SCFA_2950005</name>
</gene>
<dbReference type="SFLD" id="SFLDG01060">
    <property type="entry name" value="BATS_domain_containing"/>
    <property type="match status" value="1"/>
</dbReference>
<dbReference type="Gene3D" id="3.20.20.70">
    <property type="entry name" value="Aldolase class I"/>
    <property type="match status" value="1"/>
</dbReference>
<dbReference type="SUPFAM" id="SSF102114">
    <property type="entry name" value="Radical SAM enzymes"/>
    <property type="match status" value="1"/>
</dbReference>
<dbReference type="Pfam" id="PF04055">
    <property type="entry name" value="Radical_SAM"/>
    <property type="match status" value="1"/>
</dbReference>
<evidence type="ECO:0000256" key="14">
    <source>
        <dbReference type="ARBA" id="ARBA00034078"/>
    </source>
</evidence>
<dbReference type="UniPathway" id="UPA00078">
    <property type="reaction ID" value="UER00162"/>
</dbReference>
<evidence type="ECO:0000256" key="2">
    <source>
        <dbReference type="ARBA" id="ARBA00004942"/>
    </source>
</evidence>
<evidence type="ECO:0000259" key="15">
    <source>
        <dbReference type="PROSITE" id="PS51918"/>
    </source>
</evidence>
<dbReference type="GO" id="GO:0004076">
    <property type="term" value="F:biotin synthase activity"/>
    <property type="evidence" value="ECO:0007669"/>
    <property type="project" value="UniProtKB-EC"/>
</dbReference>
<dbReference type="AlphaFoldDB" id="A0A485M789"/>
<evidence type="ECO:0000256" key="3">
    <source>
        <dbReference type="ARBA" id="ARBA00010765"/>
    </source>
</evidence>
<dbReference type="GO" id="GO:0051537">
    <property type="term" value="F:2 iron, 2 sulfur cluster binding"/>
    <property type="evidence" value="ECO:0007669"/>
    <property type="project" value="UniProtKB-KW"/>
</dbReference>
<dbReference type="InterPro" id="IPR024177">
    <property type="entry name" value="Biotin_synthase"/>
</dbReference>